<evidence type="ECO:0000259" key="7">
    <source>
        <dbReference type="Pfam" id="PF02897"/>
    </source>
</evidence>
<organism evidence="8 9">
    <name type="scientific">Oceanospirillum sediminis</name>
    <dbReference type="NCBI Taxonomy" id="2760088"/>
    <lineage>
        <taxon>Bacteria</taxon>
        <taxon>Pseudomonadati</taxon>
        <taxon>Pseudomonadota</taxon>
        <taxon>Gammaproteobacteria</taxon>
        <taxon>Oceanospirillales</taxon>
        <taxon>Oceanospirillaceae</taxon>
        <taxon>Oceanospirillum</taxon>
    </lineage>
</organism>
<sequence length="698" mass="78356">MSKQLPHPPEHRRENVPPIEKFGTRRTDPYGWMKPGDWQAVLRRPQTLEDEIKCAIDEENGYTRGIMSASAPQMDKLKHDLHRLERIAETETGFISGEYFYSEMRGESGDKLFARRHLATDQEDILLDMAQERQLKPDVALSWGGPKFSPDYTLFGWALDETGSGDFAIRVREIETGLLIVNDLCHCHGGFTFDKHGQFLFWIGKDAKGRPNSVWRRDIQAGTDVQCFSHQDSSFFIDLSTSASGDFIFIRLLNGDQSEVWFIPSANPTRSPQVIEPMSAFHDYYVEHWQDRFVIRTNADGADDFKLVTAPVASPGQENWSQLVPHRSGCYISGVMPFADYLVRTEWCDARPRLVMMSPESDEQEIGFDDQAYALQIIPQQDYHSDMISYCYSSPIRPPRLMRASFNCGESSPLFTSSDSESFLSDHYKLQRLDIPAEDGAIIPVTLISKASSPPSAVQPLYLIAYGAYGEIMEDTFRPEIIVLADQGWTCAIAHVRGGGERGAHWWRPTLRQGKKITFSDFTTCAETLIARGLAGEGNIVAHGMSAGGLLMGAVFASHPHLWAGVIAQVPFVDVLNTLDDWQNHPLGSTPFAIWGDPRVEEDYCYMASYSPYDLLQPAEFPALLTTGGVVDERVAFWEPLKFAVKARGMNLSDAPVLSHIGLDTGHFGDPTPEGQREQTALFLCFAMRAVDRNWLQT</sequence>
<keyword evidence="9" id="KW-1185">Reference proteome</keyword>
<proteinExistence type="inferred from homology"/>
<keyword evidence="2" id="KW-0645">Protease</keyword>
<dbReference type="SUPFAM" id="SSF50993">
    <property type="entry name" value="Peptidase/esterase 'gauge' domain"/>
    <property type="match status" value="1"/>
</dbReference>
<dbReference type="RefSeq" id="WP_182812026.1">
    <property type="nucleotide sequence ID" value="NZ_JACJFM010000060.1"/>
</dbReference>
<dbReference type="InterPro" id="IPR029058">
    <property type="entry name" value="AB_hydrolase_fold"/>
</dbReference>
<protein>
    <submittedName>
        <fullName evidence="8">S9 family peptidase</fullName>
    </submittedName>
</protein>
<comment type="caution">
    <text evidence="8">The sequence shown here is derived from an EMBL/GenBank/DDBJ whole genome shotgun (WGS) entry which is preliminary data.</text>
</comment>
<dbReference type="GO" id="GO:0006508">
    <property type="term" value="P:proteolysis"/>
    <property type="evidence" value="ECO:0007669"/>
    <property type="project" value="UniProtKB-KW"/>
</dbReference>
<reference evidence="8 9" key="1">
    <citation type="submission" date="2020-08" db="EMBL/GenBank/DDBJ databases">
        <title>Oceanospirillum sp. nov. isolated from marine sediment.</title>
        <authorList>
            <person name="Ji X."/>
        </authorList>
    </citation>
    <scope>NUCLEOTIDE SEQUENCE [LARGE SCALE GENOMIC DNA]</scope>
    <source>
        <strain evidence="8 9">D5</strain>
    </source>
</reference>
<dbReference type="Pfam" id="PF02897">
    <property type="entry name" value="Peptidase_S9_N"/>
    <property type="match status" value="1"/>
</dbReference>
<dbReference type="SUPFAM" id="SSF53474">
    <property type="entry name" value="alpha/beta-Hydrolases"/>
    <property type="match status" value="1"/>
</dbReference>
<dbReference type="PANTHER" id="PTHR11757:SF19">
    <property type="entry name" value="PROLYL ENDOPEPTIDASE-LIKE"/>
    <property type="match status" value="1"/>
</dbReference>
<dbReference type="Proteomes" id="UP000565262">
    <property type="component" value="Unassembled WGS sequence"/>
</dbReference>
<gene>
    <name evidence="8" type="ORF">H4O21_23370</name>
</gene>
<name>A0A839IY88_9GAMM</name>
<dbReference type="AlphaFoldDB" id="A0A839IY88"/>
<evidence type="ECO:0000256" key="2">
    <source>
        <dbReference type="ARBA" id="ARBA00022670"/>
    </source>
</evidence>
<feature type="domain" description="Peptidase S9 prolyl oligopeptidase catalytic" evidence="6">
    <location>
        <begin position="477"/>
        <end position="690"/>
    </location>
</feature>
<evidence type="ECO:0000256" key="3">
    <source>
        <dbReference type="ARBA" id="ARBA00022801"/>
    </source>
</evidence>
<feature type="region of interest" description="Disordered" evidence="5">
    <location>
        <begin position="1"/>
        <end position="26"/>
    </location>
</feature>
<dbReference type="InterPro" id="IPR002470">
    <property type="entry name" value="Peptidase_S9A"/>
</dbReference>
<feature type="domain" description="Peptidase S9A N-terminal" evidence="7">
    <location>
        <begin position="12"/>
        <end position="414"/>
    </location>
</feature>
<comment type="similarity">
    <text evidence="1">Belongs to the peptidase S9A family.</text>
</comment>
<keyword evidence="3" id="KW-0378">Hydrolase</keyword>
<evidence type="ECO:0000313" key="8">
    <source>
        <dbReference type="EMBL" id="MBB1489554.1"/>
    </source>
</evidence>
<dbReference type="GO" id="GO:0004252">
    <property type="term" value="F:serine-type endopeptidase activity"/>
    <property type="evidence" value="ECO:0007669"/>
    <property type="project" value="InterPro"/>
</dbReference>
<dbReference type="InterPro" id="IPR023302">
    <property type="entry name" value="Pept_S9A_N"/>
</dbReference>
<evidence type="ECO:0000256" key="5">
    <source>
        <dbReference type="SAM" id="MobiDB-lite"/>
    </source>
</evidence>
<dbReference type="Pfam" id="PF00326">
    <property type="entry name" value="Peptidase_S9"/>
    <property type="match status" value="1"/>
</dbReference>
<keyword evidence="4" id="KW-0720">Serine protease</keyword>
<dbReference type="InterPro" id="IPR001375">
    <property type="entry name" value="Peptidase_S9_cat"/>
</dbReference>
<evidence type="ECO:0000259" key="6">
    <source>
        <dbReference type="Pfam" id="PF00326"/>
    </source>
</evidence>
<accession>A0A839IY88</accession>
<dbReference type="PRINTS" id="PR00862">
    <property type="entry name" value="PROLIGOPTASE"/>
</dbReference>
<dbReference type="EMBL" id="JACJFM010000060">
    <property type="protein sequence ID" value="MBB1489554.1"/>
    <property type="molecule type" value="Genomic_DNA"/>
</dbReference>
<evidence type="ECO:0000313" key="9">
    <source>
        <dbReference type="Proteomes" id="UP000565262"/>
    </source>
</evidence>
<dbReference type="Gene3D" id="2.130.10.120">
    <property type="entry name" value="Prolyl oligopeptidase, N-terminal domain"/>
    <property type="match status" value="1"/>
</dbReference>
<dbReference type="PANTHER" id="PTHR11757">
    <property type="entry name" value="PROTEASE FAMILY S9A OLIGOPEPTIDASE"/>
    <property type="match status" value="1"/>
</dbReference>
<evidence type="ECO:0000256" key="4">
    <source>
        <dbReference type="ARBA" id="ARBA00022825"/>
    </source>
</evidence>
<dbReference type="Gene3D" id="3.40.50.1820">
    <property type="entry name" value="alpha/beta hydrolase"/>
    <property type="match status" value="1"/>
</dbReference>
<evidence type="ECO:0000256" key="1">
    <source>
        <dbReference type="ARBA" id="ARBA00005228"/>
    </source>
</evidence>
<dbReference type="InterPro" id="IPR051543">
    <property type="entry name" value="Serine_Peptidase_S9A"/>
</dbReference>